<dbReference type="Proteomes" id="UP000001072">
    <property type="component" value="Unassembled WGS sequence"/>
</dbReference>
<organism evidence="3">
    <name type="scientific">Melampsora larici-populina (strain 98AG31 / pathotype 3-4-7)</name>
    <name type="common">Poplar leaf rust fungus</name>
    <dbReference type="NCBI Taxonomy" id="747676"/>
    <lineage>
        <taxon>Eukaryota</taxon>
        <taxon>Fungi</taxon>
        <taxon>Dikarya</taxon>
        <taxon>Basidiomycota</taxon>
        <taxon>Pucciniomycotina</taxon>
        <taxon>Pucciniomycetes</taxon>
        <taxon>Pucciniales</taxon>
        <taxon>Melampsoraceae</taxon>
        <taxon>Melampsora</taxon>
    </lineage>
</organism>
<keyword evidence="3" id="KW-1185">Reference proteome</keyword>
<name>F4RIP6_MELLP</name>
<proteinExistence type="predicted"/>
<sequence length="596" mass="65803">MPDSALTPSPHTNLSKLFFPQLKKYVKVNPHVIALPTPYLNGPVGLRCPVCMVPMEYKKAKVDSWLIGCPTPQNEHNWKTWRCDQLNHELAMINLGTPRPIVSKPGDWGPRVSTQGEILDDVPAAANCSTGRHHPYPRPLQKPHVVCKRVNEGSLSQNHKDAGNKGCPSQYCRGCCTEFGSALCTKHPRKSVIPPQQLELFGHQAQPIAKAATANSQSAAQSRASAASSTPHQWAQSSNSIGRLVSSQSMALIHQNRIEREKSAHQHLNRFDLSKMATIYLWLNAVEPKAYTAVFPQWPQACFGQCELLMQAVMEAVPQWNRALSFWDEKNGGWCDTLVQYPHRFRADQRKIVARLQTVVIPRTATHHSVAAIFAKTPPTSAFLSTSDLPAICETPSSPTTPLISQKSIPAQQTDCSLSVANATGFQMDTQGKDFPSSSSQTSPSPSPTPATPHIDLTQSPNDSAELPSPSDLLSGPVQPSVGDIETREDEIETNSSTTELQGGWPGTTVLVSTLLAWYKDALTGRPKQKWIAHFGGEWKFTSSMYRYRKWIKEVDYEVMFNRFQSQPEATVDEARDVYIDVFNKVASLQGGSSKS</sequence>
<feature type="region of interest" description="Disordered" evidence="1">
    <location>
        <begin position="209"/>
        <end position="234"/>
    </location>
</feature>
<dbReference type="AlphaFoldDB" id="F4RIP6"/>
<dbReference type="VEuPathDB" id="FungiDB:MELLADRAFT_62361"/>
<reference evidence="3" key="1">
    <citation type="journal article" date="2011" name="Proc. Natl. Acad. Sci. U.S.A.">
        <title>Obligate biotrophy features unraveled by the genomic analysis of rust fungi.</title>
        <authorList>
            <person name="Duplessis S."/>
            <person name="Cuomo C.A."/>
            <person name="Lin Y.-C."/>
            <person name="Aerts A."/>
            <person name="Tisserant E."/>
            <person name="Veneault-Fourrey C."/>
            <person name="Joly D.L."/>
            <person name="Hacquard S."/>
            <person name="Amselem J."/>
            <person name="Cantarel B.L."/>
            <person name="Chiu R."/>
            <person name="Coutinho P.M."/>
            <person name="Feau N."/>
            <person name="Field M."/>
            <person name="Frey P."/>
            <person name="Gelhaye E."/>
            <person name="Goldberg J."/>
            <person name="Grabherr M.G."/>
            <person name="Kodira C.D."/>
            <person name="Kohler A."/>
            <person name="Kuees U."/>
            <person name="Lindquist E.A."/>
            <person name="Lucas S.M."/>
            <person name="Mago R."/>
            <person name="Mauceli E."/>
            <person name="Morin E."/>
            <person name="Murat C."/>
            <person name="Pangilinan J.L."/>
            <person name="Park R."/>
            <person name="Pearson M."/>
            <person name="Quesneville H."/>
            <person name="Rouhier N."/>
            <person name="Sakthikumar S."/>
            <person name="Salamov A.A."/>
            <person name="Schmutz J."/>
            <person name="Selles B."/>
            <person name="Shapiro H."/>
            <person name="Tanguay P."/>
            <person name="Tuskan G.A."/>
            <person name="Henrissat B."/>
            <person name="Van de Peer Y."/>
            <person name="Rouze P."/>
            <person name="Ellis J.G."/>
            <person name="Dodds P.N."/>
            <person name="Schein J.E."/>
            <person name="Zhong S."/>
            <person name="Hamelin R.C."/>
            <person name="Grigoriev I.V."/>
            <person name="Szabo L.J."/>
            <person name="Martin F."/>
        </authorList>
    </citation>
    <scope>NUCLEOTIDE SEQUENCE [LARGE SCALE GENOMIC DNA]</scope>
    <source>
        <strain evidence="3">98AG31 / pathotype 3-4-7</strain>
    </source>
</reference>
<evidence type="ECO:0000313" key="2">
    <source>
        <dbReference type="EMBL" id="EGG07797.1"/>
    </source>
</evidence>
<dbReference type="RefSeq" id="XP_007409129.1">
    <property type="nucleotide sequence ID" value="XM_007409067.1"/>
</dbReference>
<dbReference type="HOGENOM" id="CLU_015424_0_0_1"/>
<gene>
    <name evidence="2" type="ORF">MELLADRAFT_62361</name>
</gene>
<feature type="region of interest" description="Disordered" evidence="1">
    <location>
        <begin position="428"/>
        <end position="482"/>
    </location>
</feature>
<accession>F4RIP6</accession>
<evidence type="ECO:0000313" key="3">
    <source>
        <dbReference type="Proteomes" id="UP000001072"/>
    </source>
</evidence>
<dbReference type="EMBL" id="GL883103">
    <property type="protein sequence ID" value="EGG07797.1"/>
    <property type="molecule type" value="Genomic_DNA"/>
</dbReference>
<feature type="compositionally biased region" description="Low complexity" evidence="1">
    <location>
        <begin position="209"/>
        <end position="229"/>
    </location>
</feature>
<dbReference type="InParanoid" id="F4RIP6"/>
<dbReference type="KEGG" id="mlr:MELLADRAFT_62361"/>
<evidence type="ECO:0000256" key="1">
    <source>
        <dbReference type="SAM" id="MobiDB-lite"/>
    </source>
</evidence>
<protein>
    <submittedName>
        <fullName evidence="2">Uncharacterized protein</fullName>
    </submittedName>
</protein>
<dbReference type="GeneID" id="18929885"/>